<dbReference type="Proteomes" id="UP000295380">
    <property type="component" value="Unassembled WGS sequence"/>
</dbReference>
<dbReference type="EMBL" id="SOBR01000001">
    <property type="protein sequence ID" value="TDU25126.1"/>
    <property type="molecule type" value="Genomic_DNA"/>
</dbReference>
<dbReference type="RefSeq" id="WP_133694140.1">
    <property type="nucleotide sequence ID" value="NZ_SOBR01000001.1"/>
</dbReference>
<dbReference type="Gene3D" id="3.10.450.530">
    <property type="entry name" value="Ribonuclease toxin, BrnT, of type II toxin-antitoxin system"/>
    <property type="match status" value="1"/>
</dbReference>
<sequence>MNPHCEIEYDEAKRLITLENRGVDFADVPQVFAGRVYSRVDARKDYGEERIYTVGKLNERAVVIVWTWRGSKRRIISMRYANDREKRRFKDYLD</sequence>
<dbReference type="OrthoDB" id="9802417at2"/>
<proteinExistence type="predicted"/>
<dbReference type="AlphaFoldDB" id="A0A4V3F4G7"/>
<reference evidence="1 2" key="1">
    <citation type="submission" date="2019-03" db="EMBL/GenBank/DDBJ databases">
        <title>Genomic Encyclopedia of Type Strains, Phase IV (KMG-IV): sequencing the most valuable type-strain genomes for metagenomic binning, comparative biology and taxonomic classification.</title>
        <authorList>
            <person name="Goeker M."/>
        </authorList>
    </citation>
    <scope>NUCLEOTIDE SEQUENCE [LARGE SCALE GENOMIC DNA]</scope>
    <source>
        <strain evidence="1 2">DSM 6770</strain>
    </source>
</reference>
<name>A0A4V3F4G7_9GAMM</name>
<dbReference type="InterPro" id="IPR038573">
    <property type="entry name" value="BrnT_sf"/>
</dbReference>
<evidence type="ECO:0000313" key="1">
    <source>
        <dbReference type="EMBL" id="TDU25126.1"/>
    </source>
</evidence>
<dbReference type="InterPro" id="IPR007460">
    <property type="entry name" value="BrnT_toxin"/>
</dbReference>
<evidence type="ECO:0000313" key="2">
    <source>
        <dbReference type="Proteomes" id="UP000295380"/>
    </source>
</evidence>
<keyword evidence="2" id="KW-1185">Reference proteome</keyword>
<comment type="caution">
    <text evidence="1">The sequence shown here is derived from an EMBL/GenBank/DDBJ whole genome shotgun (WGS) entry which is preliminary data.</text>
</comment>
<protein>
    <submittedName>
        <fullName evidence="1">Uncharacterized protein</fullName>
    </submittedName>
</protein>
<gene>
    <name evidence="1" type="ORF">C8E00_101518</name>
</gene>
<dbReference type="Pfam" id="PF04365">
    <property type="entry name" value="BrnT_toxin"/>
    <property type="match status" value="1"/>
</dbReference>
<accession>A0A4V3F4G7</accession>
<organism evidence="1 2">
    <name type="scientific">Chromohalobacter marismortui</name>
    <dbReference type="NCBI Taxonomy" id="42055"/>
    <lineage>
        <taxon>Bacteria</taxon>
        <taxon>Pseudomonadati</taxon>
        <taxon>Pseudomonadota</taxon>
        <taxon>Gammaproteobacteria</taxon>
        <taxon>Oceanospirillales</taxon>
        <taxon>Halomonadaceae</taxon>
        <taxon>Chromohalobacter</taxon>
    </lineage>
</organism>